<reference evidence="1" key="1">
    <citation type="submission" date="2020-05" db="EMBL/GenBank/DDBJ databases">
        <authorList>
            <person name="Chiriac C."/>
            <person name="Salcher M."/>
            <person name="Ghai R."/>
            <person name="Kavagutti S V."/>
        </authorList>
    </citation>
    <scope>NUCLEOTIDE SEQUENCE</scope>
</reference>
<name>A0A6J7DP84_9ZZZZ</name>
<sequence>MTPTRSAYKLNVTHGSPGPAMLALPGRVDKVELVDLATSETVLFWEGKAVEAARLAKALRRDMRKLTASQFREAWLHGQSPPTS</sequence>
<proteinExistence type="predicted"/>
<gene>
    <name evidence="1" type="ORF">UFOPK3444_00828</name>
</gene>
<dbReference type="AlphaFoldDB" id="A0A6J7DP84"/>
<dbReference type="EMBL" id="CAFBLU010000011">
    <property type="protein sequence ID" value="CAB4872772.1"/>
    <property type="molecule type" value="Genomic_DNA"/>
</dbReference>
<accession>A0A6J7DP84</accession>
<evidence type="ECO:0000313" key="1">
    <source>
        <dbReference type="EMBL" id="CAB4872772.1"/>
    </source>
</evidence>
<organism evidence="1">
    <name type="scientific">freshwater metagenome</name>
    <dbReference type="NCBI Taxonomy" id="449393"/>
    <lineage>
        <taxon>unclassified sequences</taxon>
        <taxon>metagenomes</taxon>
        <taxon>ecological metagenomes</taxon>
    </lineage>
</organism>
<protein>
    <submittedName>
        <fullName evidence="1">Unannotated protein</fullName>
    </submittedName>
</protein>